<dbReference type="InterPro" id="IPR050717">
    <property type="entry name" value="C2H2-ZF_Transcription_Reg"/>
</dbReference>
<feature type="region of interest" description="Disordered" evidence="10">
    <location>
        <begin position="22"/>
        <end position="56"/>
    </location>
</feature>
<evidence type="ECO:0000256" key="4">
    <source>
        <dbReference type="ARBA" id="ARBA00022771"/>
    </source>
</evidence>
<keyword evidence="8" id="KW-0539">Nucleus</keyword>
<dbReference type="EMBL" id="JASPKZ010000969">
    <property type="protein sequence ID" value="KAJ9598850.1"/>
    <property type="molecule type" value="Genomic_DNA"/>
</dbReference>
<feature type="domain" description="C2H2-type" evidence="11">
    <location>
        <begin position="64"/>
        <end position="91"/>
    </location>
</feature>
<keyword evidence="13" id="KW-1185">Reference proteome</keyword>
<evidence type="ECO:0000256" key="10">
    <source>
        <dbReference type="SAM" id="MobiDB-lite"/>
    </source>
</evidence>
<organism evidence="12 13">
    <name type="scientific">Diploptera punctata</name>
    <name type="common">Pacific beetle cockroach</name>
    <dbReference type="NCBI Taxonomy" id="6984"/>
    <lineage>
        <taxon>Eukaryota</taxon>
        <taxon>Metazoa</taxon>
        <taxon>Ecdysozoa</taxon>
        <taxon>Arthropoda</taxon>
        <taxon>Hexapoda</taxon>
        <taxon>Insecta</taxon>
        <taxon>Pterygota</taxon>
        <taxon>Neoptera</taxon>
        <taxon>Polyneoptera</taxon>
        <taxon>Dictyoptera</taxon>
        <taxon>Blattodea</taxon>
        <taxon>Blaberoidea</taxon>
        <taxon>Blaberidae</taxon>
        <taxon>Diplopterinae</taxon>
        <taxon>Diploptera</taxon>
    </lineage>
</organism>
<dbReference type="Proteomes" id="UP001233999">
    <property type="component" value="Unassembled WGS sequence"/>
</dbReference>
<dbReference type="GO" id="GO:0000981">
    <property type="term" value="F:DNA-binding transcription factor activity, RNA polymerase II-specific"/>
    <property type="evidence" value="ECO:0007669"/>
    <property type="project" value="TreeGrafter"/>
</dbReference>
<dbReference type="PROSITE" id="PS00028">
    <property type="entry name" value="ZINC_FINGER_C2H2_1"/>
    <property type="match status" value="1"/>
</dbReference>
<dbReference type="InterPro" id="IPR013087">
    <property type="entry name" value="Znf_C2H2_type"/>
</dbReference>
<comment type="caution">
    <text evidence="12">The sequence shown here is derived from an EMBL/GenBank/DDBJ whole genome shotgun (WGS) entry which is preliminary data.</text>
</comment>
<keyword evidence="5" id="KW-0862">Zinc</keyword>
<dbReference type="SUPFAM" id="SSF57667">
    <property type="entry name" value="beta-beta-alpha zinc fingers"/>
    <property type="match status" value="1"/>
</dbReference>
<evidence type="ECO:0000313" key="12">
    <source>
        <dbReference type="EMBL" id="KAJ9598850.1"/>
    </source>
</evidence>
<gene>
    <name evidence="12" type="ORF">L9F63_026616</name>
</gene>
<dbReference type="InterPro" id="IPR036236">
    <property type="entry name" value="Znf_C2H2_sf"/>
</dbReference>
<dbReference type="FunFam" id="3.30.160.60:FF:001498">
    <property type="entry name" value="Zinc finger protein 404"/>
    <property type="match status" value="1"/>
</dbReference>
<dbReference type="GO" id="GO:0005634">
    <property type="term" value="C:nucleus"/>
    <property type="evidence" value="ECO:0007669"/>
    <property type="project" value="UniProtKB-SubCell"/>
</dbReference>
<evidence type="ECO:0000256" key="1">
    <source>
        <dbReference type="ARBA" id="ARBA00004123"/>
    </source>
</evidence>
<feature type="compositionally biased region" description="Basic and acidic residues" evidence="10">
    <location>
        <begin position="37"/>
        <end position="56"/>
    </location>
</feature>
<reference evidence="12" key="1">
    <citation type="journal article" date="2023" name="IScience">
        <title>Live-bearing cockroach genome reveals convergent evolutionary mechanisms linked to viviparity in insects and beyond.</title>
        <authorList>
            <person name="Fouks B."/>
            <person name="Harrison M.C."/>
            <person name="Mikhailova A.A."/>
            <person name="Marchal E."/>
            <person name="English S."/>
            <person name="Carruthers M."/>
            <person name="Jennings E.C."/>
            <person name="Chiamaka E.L."/>
            <person name="Frigard R.A."/>
            <person name="Pippel M."/>
            <person name="Attardo G.M."/>
            <person name="Benoit J.B."/>
            <person name="Bornberg-Bauer E."/>
            <person name="Tobe S.S."/>
        </authorList>
    </citation>
    <scope>NUCLEOTIDE SEQUENCE</scope>
    <source>
        <strain evidence="12">Stay&amp;Tobe</strain>
    </source>
</reference>
<dbReference type="SMART" id="SM00355">
    <property type="entry name" value="ZnF_C2H2"/>
    <property type="match status" value="1"/>
</dbReference>
<dbReference type="AlphaFoldDB" id="A0AAD8AGT3"/>
<evidence type="ECO:0000256" key="7">
    <source>
        <dbReference type="ARBA" id="ARBA00023163"/>
    </source>
</evidence>
<keyword evidence="7" id="KW-0804">Transcription</keyword>
<keyword evidence="2" id="KW-0479">Metal-binding</keyword>
<sequence length="113" mass="13391">VEVPDDTCNMLYNYEMKIQEDRSNSEENVTIDNVPEENVKTEETAHVDDGHREYEQRDKSSQPYICKVCNKTWPWKSDLVRHLRTHTGEKPFKCKPYKCNTCSKSFGRKFQLN</sequence>
<name>A0AAD8AGT3_DIPPU</name>
<evidence type="ECO:0000256" key="2">
    <source>
        <dbReference type="ARBA" id="ARBA00022723"/>
    </source>
</evidence>
<reference evidence="12" key="2">
    <citation type="submission" date="2023-05" db="EMBL/GenBank/DDBJ databases">
        <authorList>
            <person name="Fouks B."/>
        </authorList>
    </citation>
    <scope>NUCLEOTIDE SEQUENCE</scope>
    <source>
        <strain evidence="12">Stay&amp;Tobe</strain>
        <tissue evidence="12">Testes</tissue>
    </source>
</reference>
<feature type="non-terminal residue" evidence="12">
    <location>
        <position position="1"/>
    </location>
</feature>
<accession>A0AAD8AGT3</accession>
<evidence type="ECO:0000256" key="9">
    <source>
        <dbReference type="PROSITE-ProRule" id="PRU00042"/>
    </source>
</evidence>
<dbReference type="PANTHER" id="PTHR14196:SF0">
    <property type="entry name" value="PROTEIN BOWEL"/>
    <property type="match status" value="1"/>
</dbReference>
<comment type="subcellular location">
    <subcellularLocation>
        <location evidence="1">Nucleus</location>
    </subcellularLocation>
</comment>
<evidence type="ECO:0000259" key="11">
    <source>
        <dbReference type="PROSITE" id="PS50157"/>
    </source>
</evidence>
<dbReference type="Gene3D" id="3.30.160.60">
    <property type="entry name" value="Classic Zinc Finger"/>
    <property type="match status" value="1"/>
</dbReference>
<dbReference type="PANTHER" id="PTHR14196">
    <property type="entry name" value="ODD-SKIPPED - RELATED"/>
    <property type="match status" value="1"/>
</dbReference>
<dbReference type="PROSITE" id="PS50157">
    <property type="entry name" value="ZINC_FINGER_C2H2_2"/>
    <property type="match status" value="1"/>
</dbReference>
<feature type="non-terminal residue" evidence="12">
    <location>
        <position position="113"/>
    </location>
</feature>
<proteinExistence type="predicted"/>
<evidence type="ECO:0000256" key="6">
    <source>
        <dbReference type="ARBA" id="ARBA00023015"/>
    </source>
</evidence>
<keyword evidence="6" id="KW-0805">Transcription regulation</keyword>
<dbReference type="GO" id="GO:0008270">
    <property type="term" value="F:zinc ion binding"/>
    <property type="evidence" value="ECO:0007669"/>
    <property type="project" value="UniProtKB-KW"/>
</dbReference>
<evidence type="ECO:0000313" key="13">
    <source>
        <dbReference type="Proteomes" id="UP001233999"/>
    </source>
</evidence>
<keyword evidence="3" id="KW-0677">Repeat</keyword>
<evidence type="ECO:0000256" key="8">
    <source>
        <dbReference type="ARBA" id="ARBA00023242"/>
    </source>
</evidence>
<keyword evidence="4 9" id="KW-0863">Zinc-finger</keyword>
<evidence type="ECO:0000256" key="3">
    <source>
        <dbReference type="ARBA" id="ARBA00022737"/>
    </source>
</evidence>
<dbReference type="GO" id="GO:0000977">
    <property type="term" value="F:RNA polymerase II transcription regulatory region sequence-specific DNA binding"/>
    <property type="evidence" value="ECO:0007669"/>
    <property type="project" value="TreeGrafter"/>
</dbReference>
<protein>
    <recommendedName>
        <fullName evidence="11">C2H2-type domain-containing protein</fullName>
    </recommendedName>
</protein>
<evidence type="ECO:0000256" key="5">
    <source>
        <dbReference type="ARBA" id="ARBA00022833"/>
    </source>
</evidence>